<dbReference type="InterPro" id="IPR036465">
    <property type="entry name" value="vWFA_dom_sf"/>
</dbReference>
<organism evidence="4 5">
    <name type="scientific">Cutaneotrichosporon oleaginosum</name>
    <dbReference type="NCBI Taxonomy" id="879819"/>
    <lineage>
        <taxon>Eukaryota</taxon>
        <taxon>Fungi</taxon>
        <taxon>Dikarya</taxon>
        <taxon>Basidiomycota</taxon>
        <taxon>Agaricomycotina</taxon>
        <taxon>Tremellomycetes</taxon>
        <taxon>Trichosporonales</taxon>
        <taxon>Trichosporonaceae</taxon>
        <taxon>Cutaneotrichosporon</taxon>
    </lineage>
</organism>
<keyword evidence="5" id="KW-1185">Reference proteome</keyword>
<feature type="region of interest" description="Disordered" evidence="1">
    <location>
        <begin position="172"/>
        <end position="206"/>
    </location>
</feature>
<dbReference type="InterPro" id="IPR011205">
    <property type="entry name" value="UCP015417_vWA"/>
</dbReference>
<dbReference type="Gene3D" id="3.40.50.410">
    <property type="entry name" value="von Willebrand factor, type A domain"/>
    <property type="match status" value="1"/>
</dbReference>
<dbReference type="EMBL" id="KQ087182">
    <property type="protein sequence ID" value="KLT45234.1"/>
    <property type="molecule type" value="Genomic_DNA"/>
</dbReference>
<dbReference type="SUPFAM" id="SSF53300">
    <property type="entry name" value="vWA-like"/>
    <property type="match status" value="1"/>
</dbReference>
<dbReference type="Pfam" id="PF25043">
    <property type="entry name" value="DUF7788"/>
    <property type="match status" value="1"/>
</dbReference>
<sequence length="805" mass="88142">MANTESQSSSAAKSAWAIPAALKDLIALDASARTAVIDKMLQTTHPGLPATAAPPTPVPSAPFLDALKRVPDTITWNGAAAFKSTNSALLDLFDGLQAGVKAEDVFKMLQKAWKEDPDKTLRIILQARSIHEGKGLKIAFFHCVAWLWDNHPRTLLANLRQIVEPTCERARSQKKDAAKAERNNNVVALDENGEPEKEPEYPPRPHGSFDDLNDILVLAINGQLTTTYIGKLTAIDEALAPSSSASYFKASRVGDTAEGKSGRQGYSNAAREARKSEQIARKVVAKAQTETGVNLDKKRKAEEDRGATLRLKLARCGTKQMRNAAISAHTEKGLTDPKVQILLAEVVNIYAEFLKADLERLKAHEAYLERPAAERQADGYGAPGSSPHLFGMSYAAKWAPTPGKSADKQLHMATALAFKMFPADDMRRRKLQDEVLSPLRRVLNVPERSMVKGKWKIDYTKVPARCMARNENNFLEHDPVGFEAYLLAVASGKKTIAGASMIPHELLLKALSTSSIISRVANLQWTALVDSIRSNAKGELTNCIAVADVSGSMGSIYYPSSGGGRVEAIWPCIALTLLMTELARPPWNGAFITFSSDPEIQRVDNDLSVAERARNLSKADWGMSTDYRKVFESILRVAKEAKLAPGDMVKTVFVFSDMQFDQSGRFGATEHQVVTRRFQQAGYPMPELVYWNLQSAAAKPVQADTPGCALVSGFSGALMKYFIRALGDDGDDEDKEPKEDEDWDDLKDLDIKDEDDGDDEDEEDDAETLVKGDAKEKAAKAKKTPMDHLNAIIAARPFCGVVVVD</sequence>
<dbReference type="AlphaFoldDB" id="A0A0J1BB69"/>
<feature type="domain" description="DUF2828" evidence="2">
    <location>
        <begin position="75"/>
        <end position="536"/>
    </location>
</feature>
<name>A0A0J1BB69_9TREE</name>
<dbReference type="Proteomes" id="UP000053611">
    <property type="component" value="Unassembled WGS sequence"/>
</dbReference>
<protein>
    <submittedName>
        <fullName evidence="4">Uncharacterized protein</fullName>
    </submittedName>
</protein>
<dbReference type="GeneID" id="28986971"/>
<accession>A0A0J1BB69</accession>
<dbReference type="InterPro" id="IPR058580">
    <property type="entry name" value="DUF2828"/>
</dbReference>
<reference evidence="4 5" key="1">
    <citation type="submission" date="2015-03" db="EMBL/GenBank/DDBJ databases">
        <title>Genomics and transcriptomics of the oil-accumulating basidiomycete yeast T. oleaginosus allow insights into substrate utilization and the diverse evolutionary trajectories of mating systems in fungi.</title>
        <authorList>
            <consortium name="DOE Joint Genome Institute"/>
            <person name="Kourist R."/>
            <person name="Kracht O."/>
            <person name="Bracharz F."/>
            <person name="Lipzen A."/>
            <person name="Nolan M."/>
            <person name="Ohm R."/>
            <person name="Grigoriev I."/>
            <person name="Sun S."/>
            <person name="Heitman J."/>
            <person name="Bruck T."/>
            <person name="Nowrousian M."/>
        </authorList>
    </citation>
    <scope>NUCLEOTIDE SEQUENCE [LARGE SCALE GENOMIC DNA]</scope>
    <source>
        <strain evidence="4 5">IBC0246</strain>
    </source>
</reference>
<feature type="compositionally biased region" description="Basic and acidic residues" evidence="1">
    <location>
        <begin position="194"/>
        <end position="206"/>
    </location>
</feature>
<evidence type="ECO:0000259" key="3">
    <source>
        <dbReference type="Pfam" id="PF25043"/>
    </source>
</evidence>
<gene>
    <name evidence="4" type="ORF">CC85DRAFT_325756</name>
</gene>
<feature type="region of interest" description="Disordered" evidence="1">
    <location>
        <begin position="729"/>
        <end position="784"/>
    </location>
</feature>
<dbReference type="PIRSF" id="PIRSF015417">
    <property type="entry name" value="T31B5_30_vWA"/>
    <property type="match status" value="1"/>
</dbReference>
<feature type="compositionally biased region" description="Basic and acidic residues" evidence="1">
    <location>
        <begin position="768"/>
        <end position="779"/>
    </location>
</feature>
<dbReference type="RefSeq" id="XP_018281725.1">
    <property type="nucleotide sequence ID" value="XM_018426368.1"/>
</dbReference>
<dbReference type="Pfam" id="PF11443">
    <property type="entry name" value="DUF2828"/>
    <property type="match status" value="1"/>
</dbReference>
<feature type="compositionally biased region" description="Basic and acidic residues" evidence="1">
    <location>
        <begin position="172"/>
        <end position="182"/>
    </location>
</feature>
<evidence type="ECO:0000256" key="1">
    <source>
        <dbReference type="SAM" id="MobiDB-lite"/>
    </source>
</evidence>
<dbReference type="PANTHER" id="PTHR31373:SF27">
    <property type="entry name" value="TROVE DOMAIN-CONTAINING PROTEIN"/>
    <property type="match status" value="1"/>
</dbReference>
<dbReference type="InterPro" id="IPR056690">
    <property type="entry name" value="DUF7788"/>
</dbReference>
<feature type="compositionally biased region" description="Acidic residues" evidence="1">
    <location>
        <begin position="729"/>
        <end position="767"/>
    </location>
</feature>
<evidence type="ECO:0000313" key="5">
    <source>
        <dbReference type="Proteomes" id="UP000053611"/>
    </source>
</evidence>
<dbReference type="OrthoDB" id="1149618at2759"/>
<dbReference type="PANTHER" id="PTHR31373">
    <property type="entry name" value="OS06G0652100 PROTEIN"/>
    <property type="match status" value="1"/>
</dbReference>
<feature type="domain" description="DUF7788" evidence="3">
    <location>
        <begin position="542"/>
        <end position="751"/>
    </location>
</feature>
<evidence type="ECO:0000313" key="4">
    <source>
        <dbReference type="EMBL" id="KLT45234.1"/>
    </source>
</evidence>
<proteinExistence type="predicted"/>
<evidence type="ECO:0000259" key="2">
    <source>
        <dbReference type="Pfam" id="PF11443"/>
    </source>
</evidence>